<evidence type="ECO:0000313" key="1">
    <source>
        <dbReference type="EMBL" id="PNG92345.1"/>
    </source>
</evidence>
<comment type="caution">
    <text evidence="1">The sequence shown here is derived from an EMBL/GenBank/DDBJ whole genome shotgun (WGS) entry which is preliminary data.</text>
</comment>
<dbReference type="Pfam" id="PF02635">
    <property type="entry name" value="DsrE"/>
    <property type="match status" value="1"/>
</dbReference>
<proteinExistence type="predicted"/>
<reference evidence="1 2" key="1">
    <citation type="submission" date="2015-09" db="EMBL/GenBank/DDBJ databases">
        <title>Genome sequence, genome mining and natural product profiling of a biocontrol bacterium Streptomyces malaysiensis F913.</title>
        <authorList>
            <person name="Xu Y."/>
            <person name="Wei J."/>
            <person name="Xie J."/>
            <person name="Li T."/>
            <person name="Zhou Z."/>
        </authorList>
    </citation>
    <scope>NUCLEOTIDE SEQUENCE [LARGE SCALE GENOMIC DNA]</scope>
    <source>
        <strain evidence="1 2">F913</strain>
    </source>
</reference>
<name>A0A2J7YWE8_STRMQ</name>
<dbReference type="SUPFAM" id="SSF75169">
    <property type="entry name" value="DsrEFH-like"/>
    <property type="match status" value="1"/>
</dbReference>
<dbReference type="InterPro" id="IPR003787">
    <property type="entry name" value="Sulphur_relay_DsrE/F-like"/>
</dbReference>
<dbReference type="Gene3D" id="3.40.1260.10">
    <property type="entry name" value="DsrEFH-like"/>
    <property type="match status" value="1"/>
</dbReference>
<accession>A0A2J7YWE8</accession>
<organism evidence="1 2">
    <name type="scientific">Streptomyces malaysiensis</name>
    <dbReference type="NCBI Taxonomy" id="92644"/>
    <lineage>
        <taxon>Bacteria</taxon>
        <taxon>Bacillati</taxon>
        <taxon>Actinomycetota</taxon>
        <taxon>Actinomycetes</taxon>
        <taxon>Kitasatosporales</taxon>
        <taxon>Streptomycetaceae</taxon>
        <taxon>Streptomyces</taxon>
        <taxon>Streptomyces violaceusniger group</taxon>
    </lineage>
</organism>
<sequence length="123" mass="12907">MGIMTREDAPVRTTPHLLIESRGPWAGASCGAFVRDASTLAGSGHPVQLVLVQDAVTAAVRGTAEDSAEVRALVEAGGEVWVDDFSLAQRGLAADRLIPEARVVGMPEVSARVLAPGVRVVWH</sequence>
<keyword evidence="2" id="KW-1185">Reference proteome</keyword>
<dbReference type="EMBL" id="LJIW01000002">
    <property type="protein sequence ID" value="PNG92345.1"/>
    <property type="molecule type" value="Genomic_DNA"/>
</dbReference>
<dbReference type="InterPro" id="IPR027396">
    <property type="entry name" value="DsrEFH-like"/>
</dbReference>
<dbReference type="AlphaFoldDB" id="A0A2J7YWE8"/>
<protein>
    <submittedName>
        <fullName evidence="1">Uncharacterized protein</fullName>
    </submittedName>
</protein>
<gene>
    <name evidence="1" type="ORF">SMF913_27810</name>
</gene>
<evidence type="ECO:0000313" key="2">
    <source>
        <dbReference type="Proteomes" id="UP000236520"/>
    </source>
</evidence>
<dbReference type="Proteomes" id="UP000236520">
    <property type="component" value="Unassembled WGS sequence"/>
</dbReference>